<gene>
    <name evidence="2" type="ORF">H4Q32_012696</name>
</gene>
<comment type="caution">
    <text evidence="2">The sequence shown here is derived from an EMBL/GenBank/DDBJ whole genome shotgun (WGS) entry which is preliminary data.</text>
</comment>
<proteinExistence type="predicted"/>
<evidence type="ECO:0000313" key="3">
    <source>
        <dbReference type="Proteomes" id="UP000830375"/>
    </source>
</evidence>
<dbReference type="Proteomes" id="UP000830375">
    <property type="component" value="Unassembled WGS sequence"/>
</dbReference>
<evidence type="ECO:0000259" key="1">
    <source>
        <dbReference type="Pfam" id="PF01498"/>
    </source>
</evidence>
<dbReference type="InterPro" id="IPR036388">
    <property type="entry name" value="WH-like_DNA-bd_sf"/>
</dbReference>
<reference evidence="2 3" key="1">
    <citation type="submission" date="2022-01" db="EMBL/GenBank/DDBJ databases">
        <title>A high-quality chromosome-level genome assembly of rohu carp, Labeo rohita.</title>
        <authorList>
            <person name="Arick M.A. II"/>
            <person name="Hsu C.-Y."/>
            <person name="Magbanua Z."/>
            <person name="Pechanova O."/>
            <person name="Grover C."/>
            <person name="Miller E."/>
            <person name="Thrash A."/>
            <person name="Ezzel L."/>
            <person name="Alam S."/>
            <person name="Benzie J."/>
            <person name="Hamilton M."/>
            <person name="Karsi A."/>
            <person name="Lawrence M.L."/>
            <person name="Peterson D.G."/>
        </authorList>
    </citation>
    <scope>NUCLEOTIDE SEQUENCE [LARGE SCALE GENOMIC DNA]</scope>
    <source>
        <strain evidence="3">BAU-BD-2019</strain>
        <tissue evidence="2">Blood</tissue>
    </source>
</reference>
<feature type="domain" description="Transposase Tc1-like" evidence="1">
    <location>
        <begin position="42"/>
        <end position="109"/>
    </location>
</feature>
<dbReference type="InterPro" id="IPR002492">
    <property type="entry name" value="Transposase_Tc1-like"/>
</dbReference>
<accession>A0ABQ8LZ42</accession>
<dbReference type="EMBL" id="JACTAM010000015">
    <property type="protein sequence ID" value="KAI2655911.1"/>
    <property type="molecule type" value="Genomic_DNA"/>
</dbReference>
<dbReference type="Gene3D" id="1.10.10.10">
    <property type="entry name" value="Winged helix-like DNA-binding domain superfamily/Winged helix DNA-binding domain"/>
    <property type="match status" value="1"/>
</dbReference>
<protein>
    <submittedName>
        <fullName evidence="2">Transposable element Tcb1 transposase</fullName>
    </submittedName>
</protein>
<organism evidence="2 3">
    <name type="scientific">Labeo rohita</name>
    <name type="common">Indian major carp</name>
    <name type="synonym">Cyprinus rohita</name>
    <dbReference type="NCBI Taxonomy" id="84645"/>
    <lineage>
        <taxon>Eukaryota</taxon>
        <taxon>Metazoa</taxon>
        <taxon>Chordata</taxon>
        <taxon>Craniata</taxon>
        <taxon>Vertebrata</taxon>
        <taxon>Euteleostomi</taxon>
        <taxon>Actinopterygii</taxon>
        <taxon>Neopterygii</taxon>
        <taxon>Teleostei</taxon>
        <taxon>Ostariophysi</taxon>
        <taxon>Cypriniformes</taxon>
        <taxon>Cyprinidae</taxon>
        <taxon>Labeoninae</taxon>
        <taxon>Labeonini</taxon>
        <taxon>Labeo</taxon>
    </lineage>
</organism>
<name>A0ABQ8LZ42_LABRO</name>
<dbReference type="Pfam" id="PF01498">
    <property type="entry name" value="HTH_Tnp_Tc3_2"/>
    <property type="match status" value="1"/>
</dbReference>
<keyword evidence="3" id="KW-1185">Reference proteome</keyword>
<evidence type="ECO:0000313" key="2">
    <source>
        <dbReference type="EMBL" id="KAI2655911.1"/>
    </source>
</evidence>
<sequence length="172" mass="19441">MFNKAPHGKELSEDLRIRIVVLHKDGLGYKRLSNNPKLSTVQNLASKNRCMSAASIALEIAEVEGQLVSAQTIRCTLQQVGLHWRHPRRKPLLKPPYKKGRKQFAEDNLSKSMTYWNHVLWSVKHGGGSIMVWGCVSTAGTGELRFIEGNMDSIMYCTFLKQNMMPSLQKLS</sequence>
<dbReference type="Gene3D" id="3.30.420.10">
    <property type="entry name" value="Ribonuclease H-like superfamily/Ribonuclease H"/>
    <property type="match status" value="1"/>
</dbReference>
<dbReference type="InterPro" id="IPR036397">
    <property type="entry name" value="RNaseH_sf"/>
</dbReference>